<sequence>MSLPALALLVAAIIAGGTSQRVSGMGMGLILAPVLSLILGAAVGVTVTNVTTVCTALVIGFVLRAGIDWKKFAIIAPSALLGTIPGGLVVAYMDGAWLSVLVGALILLALAITLWANRQQHLPHLTHPAWIIPFAAGGAFMNATAGVVAPVLMIYAIASRWDHRSFSATLQPTFAWIGGLSIIVKVSLGATPIDSLPDWWVLLVILAAIPTSVLLGTLVSRHVSTQTAKKIALAVATLGAVSTLLRGLIDALG</sequence>
<feature type="transmembrane region" description="Helical" evidence="8">
    <location>
        <begin position="231"/>
        <end position="249"/>
    </location>
</feature>
<feature type="transmembrane region" description="Helical" evidence="8">
    <location>
        <begin position="129"/>
        <end position="158"/>
    </location>
</feature>
<evidence type="ECO:0000256" key="8">
    <source>
        <dbReference type="RuleBase" id="RU363041"/>
    </source>
</evidence>
<organism evidence="9 10">
    <name type="scientific">Flaviflexus equikiangi</name>
    <dbReference type="NCBI Taxonomy" id="2758573"/>
    <lineage>
        <taxon>Bacteria</taxon>
        <taxon>Bacillati</taxon>
        <taxon>Actinomycetota</taxon>
        <taxon>Actinomycetes</taxon>
        <taxon>Actinomycetales</taxon>
        <taxon>Actinomycetaceae</taxon>
        <taxon>Flaviflexus</taxon>
    </lineage>
</organism>
<evidence type="ECO:0000256" key="7">
    <source>
        <dbReference type="ARBA" id="ARBA00023136"/>
    </source>
</evidence>
<dbReference type="PANTHER" id="PTHR30269:SF37">
    <property type="entry name" value="MEMBRANE TRANSPORTER PROTEIN"/>
    <property type="match status" value="1"/>
</dbReference>
<keyword evidence="4 8" id="KW-1003">Cell membrane</keyword>
<dbReference type="InterPro" id="IPR002781">
    <property type="entry name" value="TM_pro_TauE-like"/>
</dbReference>
<dbReference type="Pfam" id="PF01925">
    <property type="entry name" value="TauE"/>
    <property type="match status" value="1"/>
</dbReference>
<keyword evidence="7 8" id="KW-0472">Membrane</keyword>
<keyword evidence="5 8" id="KW-0812">Transmembrane</keyword>
<dbReference type="EMBL" id="JAFFJS010000003">
    <property type="protein sequence ID" value="MBM9433375.1"/>
    <property type="molecule type" value="Genomic_DNA"/>
</dbReference>
<evidence type="ECO:0000256" key="6">
    <source>
        <dbReference type="ARBA" id="ARBA00022989"/>
    </source>
</evidence>
<comment type="similarity">
    <text evidence="2 8">Belongs to the 4-toluene sulfonate uptake permease (TSUP) (TC 2.A.102) family.</text>
</comment>
<dbReference type="PANTHER" id="PTHR30269">
    <property type="entry name" value="TRANSMEMBRANE PROTEIN YFCA"/>
    <property type="match status" value="1"/>
</dbReference>
<keyword evidence="10" id="KW-1185">Reference proteome</keyword>
<feature type="transmembrane region" description="Helical" evidence="8">
    <location>
        <begin position="97"/>
        <end position="117"/>
    </location>
</feature>
<dbReference type="Proteomes" id="UP000705983">
    <property type="component" value="Unassembled WGS sequence"/>
</dbReference>
<evidence type="ECO:0000256" key="1">
    <source>
        <dbReference type="ARBA" id="ARBA00004651"/>
    </source>
</evidence>
<evidence type="ECO:0000313" key="10">
    <source>
        <dbReference type="Proteomes" id="UP000705983"/>
    </source>
</evidence>
<dbReference type="RefSeq" id="WP_182174469.1">
    <property type="nucleotide sequence ID" value="NZ_CP059676.1"/>
</dbReference>
<protein>
    <recommendedName>
        <fullName evidence="8">Probable membrane transporter protein</fullName>
    </recommendedName>
</protein>
<gene>
    <name evidence="9" type="ORF">JVW63_06670</name>
</gene>
<evidence type="ECO:0000256" key="5">
    <source>
        <dbReference type="ARBA" id="ARBA00022692"/>
    </source>
</evidence>
<evidence type="ECO:0000256" key="3">
    <source>
        <dbReference type="ARBA" id="ARBA00022448"/>
    </source>
</evidence>
<evidence type="ECO:0000256" key="4">
    <source>
        <dbReference type="ARBA" id="ARBA00022475"/>
    </source>
</evidence>
<comment type="caution">
    <text evidence="9">The sequence shown here is derived from an EMBL/GenBank/DDBJ whole genome shotgun (WGS) entry which is preliminary data.</text>
</comment>
<keyword evidence="6 8" id="KW-1133">Transmembrane helix</keyword>
<feature type="transmembrane region" description="Helical" evidence="8">
    <location>
        <begin position="199"/>
        <end position="219"/>
    </location>
</feature>
<accession>A0ABS2TFE6</accession>
<feature type="transmembrane region" description="Helical" evidence="8">
    <location>
        <begin position="72"/>
        <end position="91"/>
    </location>
</feature>
<evidence type="ECO:0000256" key="2">
    <source>
        <dbReference type="ARBA" id="ARBA00009142"/>
    </source>
</evidence>
<comment type="subcellular location">
    <subcellularLocation>
        <location evidence="1 8">Cell membrane</location>
        <topology evidence="1 8">Multi-pass membrane protein</topology>
    </subcellularLocation>
</comment>
<name>A0ABS2TFE6_9ACTO</name>
<proteinExistence type="inferred from homology"/>
<feature type="transmembrane region" description="Helical" evidence="8">
    <location>
        <begin position="29"/>
        <end position="60"/>
    </location>
</feature>
<evidence type="ECO:0000313" key="9">
    <source>
        <dbReference type="EMBL" id="MBM9433375.1"/>
    </source>
</evidence>
<dbReference type="InterPro" id="IPR052017">
    <property type="entry name" value="TSUP"/>
</dbReference>
<keyword evidence="3" id="KW-0813">Transport</keyword>
<reference evidence="10" key="1">
    <citation type="submission" date="2021-02" db="EMBL/GenBank/DDBJ databases">
        <title>Leucobacter sp. CX169.</title>
        <authorList>
            <person name="Cheng Y."/>
        </authorList>
    </citation>
    <scope>NUCLEOTIDE SEQUENCE [LARGE SCALE GENOMIC DNA]</scope>
    <source>
        <strain evidence="10">JY899</strain>
    </source>
</reference>